<keyword evidence="9" id="KW-0862">Zinc</keyword>
<dbReference type="AlphaFoldDB" id="A0A1F6BYP5"/>
<dbReference type="EMBL" id="MFKO01000002">
    <property type="protein sequence ID" value="OGG41902.1"/>
    <property type="molecule type" value="Genomic_DNA"/>
</dbReference>
<evidence type="ECO:0000256" key="2">
    <source>
        <dbReference type="ARBA" id="ARBA00022478"/>
    </source>
</evidence>
<gene>
    <name evidence="13" type="primary">dnaG</name>
    <name evidence="15" type="ORF">A2837_01685</name>
</gene>
<keyword evidence="3 13" id="KW-0639">Primosome</keyword>
<dbReference type="PROSITE" id="PS50880">
    <property type="entry name" value="TOPRIM"/>
    <property type="match status" value="1"/>
</dbReference>
<dbReference type="GO" id="GO:0008270">
    <property type="term" value="F:zinc ion binding"/>
    <property type="evidence" value="ECO:0007669"/>
    <property type="project" value="UniProtKB-KW"/>
</dbReference>
<dbReference type="SMART" id="SM00493">
    <property type="entry name" value="TOPRIM"/>
    <property type="match status" value="1"/>
</dbReference>
<evidence type="ECO:0000256" key="10">
    <source>
        <dbReference type="ARBA" id="ARBA00022842"/>
    </source>
</evidence>
<keyword evidence="6 13" id="KW-0235">DNA replication</keyword>
<evidence type="ECO:0000259" key="14">
    <source>
        <dbReference type="PROSITE" id="PS50880"/>
    </source>
</evidence>
<evidence type="ECO:0000256" key="11">
    <source>
        <dbReference type="ARBA" id="ARBA00023125"/>
    </source>
</evidence>
<dbReference type="InterPro" id="IPR036977">
    <property type="entry name" value="DNA_primase_Znf_CHC2"/>
</dbReference>
<dbReference type="Proteomes" id="UP000176322">
    <property type="component" value="Unassembled WGS sequence"/>
</dbReference>
<evidence type="ECO:0000256" key="5">
    <source>
        <dbReference type="ARBA" id="ARBA00022695"/>
    </source>
</evidence>
<organism evidence="15 16">
    <name type="scientific">Candidatus Kaiserbacteria bacterium RIFCSPHIGHO2_01_FULL_46_22</name>
    <dbReference type="NCBI Taxonomy" id="1798475"/>
    <lineage>
        <taxon>Bacteria</taxon>
        <taxon>Candidatus Kaiseribacteriota</taxon>
    </lineage>
</organism>
<dbReference type="GO" id="GO:0000428">
    <property type="term" value="C:DNA-directed RNA polymerase complex"/>
    <property type="evidence" value="ECO:0007669"/>
    <property type="project" value="UniProtKB-KW"/>
</dbReference>
<dbReference type="EC" id="2.7.7.101" evidence="13"/>
<dbReference type="GO" id="GO:0003899">
    <property type="term" value="F:DNA-directed RNA polymerase activity"/>
    <property type="evidence" value="ECO:0007669"/>
    <property type="project" value="UniProtKB-UniRule"/>
</dbReference>
<evidence type="ECO:0000313" key="15">
    <source>
        <dbReference type="EMBL" id="OGG41902.1"/>
    </source>
</evidence>
<accession>A0A1F6BYP5</accession>
<keyword evidence="12 13" id="KW-0804">Transcription</keyword>
<dbReference type="SMART" id="SM00400">
    <property type="entry name" value="ZnF_CHCC"/>
    <property type="match status" value="1"/>
</dbReference>
<keyword evidence="7" id="KW-0479">Metal-binding</keyword>
<keyword evidence="8" id="KW-0863">Zinc-finger</keyword>
<dbReference type="InterPro" id="IPR006295">
    <property type="entry name" value="DNA_primase_DnaG"/>
</dbReference>
<sequence length="572" mass="64118">MTGDSVQQIKDRLSIVDVIAPYVELHKAGKNMKGKSPFTAEKTPSFYVSPERGMYYCFSSSQGGDMFTFVQKMEGVDFKGALKILADRAGVELVAEDPKKRDQRDTLYSVIEEATRFFEKNLADNNVALDYVLDRTVTKETIGKWRIGYAPDEWRSLKEHLNKKGFVDDVLIEAGLAKRADAGKQPYDVFRDRIMFPIMDPSGRVIAFSGRILKKDTDSPKYVNSPETPLFNKSEVLFGYDKAKHGIHKFDFSLIVEGQFDVVLSHQAGYHNAVAVSGTALTIHHLSLLQRLSNRIVLALDSDKAGIAAVKRAADVALGRGIDLKVARIEGGKDPADLVREDPKLLRQSIGRATHVIEFLLNILKEETKDARTYKMKARDEILPYLISIDSHIERDHFANTVAEAVGTTVDAIRLELARLEELARQKNERGNSPSVINKTEPLQKATNESRLNKLTNYLAVLAGLLPIEERHMLEERLIAISGETADARRTLMSPEELSALTFTLEQYLAEEKPRYVREDWEGKLIELNLSILKEKIAKERSSLLEAEANGDEAAASLHIAQIDTLRSQLHS</sequence>
<dbReference type="FunFam" id="3.90.580.10:FF:000001">
    <property type="entry name" value="DNA primase"/>
    <property type="match status" value="1"/>
</dbReference>
<dbReference type="SUPFAM" id="SSF56731">
    <property type="entry name" value="DNA primase core"/>
    <property type="match status" value="1"/>
</dbReference>
<dbReference type="STRING" id="1798475.A2837_01685"/>
<dbReference type="HAMAP" id="MF_00974">
    <property type="entry name" value="DNA_primase_DnaG"/>
    <property type="match status" value="1"/>
</dbReference>
<dbReference type="GO" id="GO:0006269">
    <property type="term" value="P:DNA replication, synthesis of primer"/>
    <property type="evidence" value="ECO:0007669"/>
    <property type="project" value="UniProtKB-UniRule"/>
</dbReference>
<dbReference type="CDD" id="cd03364">
    <property type="entry name" value="TOPRIM_DnaG_primases"/>
    <property type="match status" value="1"/>
</dbReference>
<evidence type="ECO:0000256" key="1">
    <source>
        <dbReference type="ARBA" id="ARBA00001947"/>
    </source>
</evidence>
<dbReference type="PANTHER" id="PTHR30313:SF2">
    <property type="entry name" value="DNA PRIMASE"/>
    <property type="match status" value="1"/>
</dbReference>
<comment type="caution">
    <text evidence="15">The sequence shown here is derived from an EMBL/GenBank/DDBJ whole genome shotgun (WGS) entry which is preliminary data.</text>
</comment>
<comment type="catalytic activity">
    <reaction evidence="13">
        <text>ssDNA + n NTP = ssDNA/pppN(pN)n-1 hybrid + (n-1) diphosphate.</text>
        <dbReference type="EC" id="2.7.7.101"/>
    </reaction>
</comment>
<keyword evidence="10" id="KW-0460">Magnesium</keyword>
<dbReference type="FunFam" id="3.90.980.10:FF:000001">
    <property type="entry name" value="DNA primase"/>
    <property type="match status" value="1"/>
</dbReference>
<dbReference type="InterPro" id="IPR006171">
    <property type="entry name" value="TOPRIM_dom"/>
</dbReference>
<evidence type="ECO:0000256" key="6">
    <source>
        <dbReference type="ARBA" id="ARBA00022705"/>
    </source>
</evidence>
<dbReference type="SUPFAM" id="SSF57783">
    <property type="entry name" value="Zinc beta-ribbon"/>
    <property type="match status" value="1"/>
</dbReference>
<dbReference type="InterPro" id="IPR030846">
    <property type="entry name" value="DnaG_bac"/>
</dbReference>
<evidence type="ECO:0000256" key="3">
    <source>
        <dbReference type="ARBA" id="ARBA00022515"/>
    </source>
</evidence>
<keyword evidence="4 13" id="KW-0808">Transferase</keyword>
<reference evidence="15 16" key="1">
    <citation type="journal article" date="2016" name="Nat. Commun.">
        <title>Thousands of microbial genomes shed light on interconnected biogeochemical processes in an aquifer system.</title>
        <authorList>
            <person name="Anantharaman K."/>
            <person name="Brown C.T."/>
            <person name="Hug L.A."/>
            <person name="Sharon I."/>
            <person name="Castelle C.J."/>
            <person name="Probst A.J."/>
            <person name="Thomas B.C."/>
            <person name="Singh A."/>
            <person name="Wilkins M.J."/>
            <person name="Karaoz U."/>
            <person name="Brodie E.L."/>
            <person name="Williams K.H."/>
            <person name="Hubbard S.S."/>
            <person name="Banfield J.F."/>
        </authorList>
    </citation>
    <scope>NUCLEOTIDE SEQUENCE [LARGE SCALE GENOMIC DNA]</scope>
</reference>
<evidence type="ECO:0000256" key="8">
    <source>
        <dbReference type="ARBA" id="ARBA00022771"/>
    </source>
</evidence>
<dbReference type="Pfam" id="PF01807">
    <property type="entry name" value="Zn_ribbon_DnaG"/>
    <property type="match status" value="1"/>
</dbReference>
<keyword evidence="11 13" id="KW-0238">DNA-binding</keyword>
<comment type="function">
    <text evidence="13">RNA polymerase that catalyzes the synthesis of short RNA molecules used as primers for DNA polymerase during DNA replication.</text>
</comment>
<comment type="subunit">
    <text evidence="13">Monomer. Interacts with DnaB.</text>
</comment>
<dbReference type="InterPro" id="IPR013264">
    <property type="entry name" value="DNAG_N"/>
</dbReference>
<evidence type="ECO:0000256" key="9">
    <source>
        <dbReference type="ARBA" id="ARBA00022833"/>
    </source>
</evidence>
<dbReference type="Gene3D" id="3.90.980.10">
    <property type="entry name" value="DNA primase, catalytic core, N-terminal domain"/>
    <property type="match status" value="1"/>
</dbReference>
<evidence type="ECO:0000256" key="4">
    <source>
        <dbReference type="ARBA" id="ARBA00022679"/>
    </source>
</evidence>
<dbReference type="GO" id="GO:1990077">
    <property type="term" value="C:primosome complex"/>
    <property type="evidence" value="ECO:0007669"/>
    <property type="project" value="UniProtKB-KW"/>
</dbReference>
<keyword evidence="2 13" id="KW-0240">DNA-directed RNA polymerase</keyword>
<feature type="domain" description="Toprim" evidence="14">
    <location>
        <begin position="251"/>
        <end position="332"/>
    </location>
</feature>
<comment type="caution">
    <text evidence="13">Lacks conserved residue(s) required for the propagation of feature annotation.</text>
</comment>
<dbReference type="InterPro" id="IPR050219">
    <property type="entry name" value="DnaG_primase"/>
</dbReference>
<dbReference type="Gene3D" id="3.40.1360.10">
    <property type="match status" value="1"/>
</dbReference>
<evidence type="ECO:0000256" key="7">
    <source>
        <dbReference type="ARBA" id="ARBA00022723"/>
    </source>
</evidence>
<comment type="cofactor">
    <cofactor evidence="1">
        <name>Zn(2+)</name>
        <dbReference type="ChEBI" id="CHEBI:29105"/>
    </cofactor>
</comment>
<dbReference type="Pfam" id="PF08275">
    <property type="entry name" value="DNAG_N"/>
    <property type="match status" value="1"/>
</dbReference>
<dbReference type="GO" id="GO:0003677">
    <property type="term" value="F:DNA binding"/>
    <property type="evidence" value="ECO:0007669"/>
    <property type="project" value="UniProtKB-KW"/>
</dbReference>
<evidence type="ECO:0000313" key="16">
    <source>
        <dbReference type="Proteomes" id="UP000176322"/>
    </source>
</evidence>
<dbReference type="Pfam" id="PF13155">
    <property type="entry name" value="Toprim_2"/>
    <property type="match status" value="1"/>
</dbReference>
<name>A0A1F6BYP5_9BACT</name>
<protein>
    <recommendedName>
        <fullName evidence="13">DNA primase</fullName>
        <ecNumber evidence="13">2.7.7.101</ecNumber>
    </recommendedName>
</protein>
<comment type="similarity">
    <text evidence="13">Belongs to the DnaG primase family.</text>
</comment>
<keyword evidence="5 13" id="KW-0548">Nucleotidyltransferase</keyword>
<dbReference type="InterPro" id="IPR034151">
    <property type="entry name" value="TOPRIM_DnaG_bac"/>
</dbReference>
<dbReference type="Gene3D" id="3.90.580.10">
    <property type="entry name" value="Zinc finger, CHC2-type domain"/>
    <property type="match status" value="1"/>
</dbReference>
<dbReference type="PANTHER" id="PTHR30313">
    <property type="entry name" value="DNA PRIMASE"/>
    <property type="match status" value="1"/>
</dbReference>
<dbReference type="InterPro" id="IPR002694">
    <property type="entry name" value="Znf_CHC2"/>
</dbReference>
<proteinExistence type="inferred from homology"/>
<dbReference type="GO" id="GO:0005737">
    <property type="term" value="C:cytoplasm"/>
    <property type="evidence" value="ECO:0007669"/>
    <property type="project" value="TreeGrafter"/>
</dbReference>
<evidence type="ECO:0000256" key="12">
    <source>
        <dbReference type="ARBA" id="ARBA00023163"/>
    </source>
</evidence>
<dbReference type="NCBIfam" id="TIGR01391">
    <property type="entry name" value="dnaG"/>
    <property type="match status" value="1"/>
</dbReference>
<dbReference type="InterPro" id="IPR037068">
    <property type="entry name" value="DNA_primase_core_N_sf"/>
</dbReference>
<evidence type="ECO:0000256" key="13">
    <source>
        <dbReference type="HAMAP-Rule" id="MF_00974"/>
    </source>
</evidence>